<organism evidence="2 3">
    <name type="scientific">Bradyrhizobium forestalis</name>
    <dbReference type="NCBI Taxonomy" id="1419263"/>
    <lineage>
        <taxon>Bacteria</taxon>
        <taxon>Pseudomonadati</taxon>
        <taxon>Pseudomonadota</taxon>
        <taxon>Alphaproteobacteria</taxon>
        <taxon>Hyphomicrobiales</taxon>
        <taxon>Nitrobacteraceae</taxon>
        <taxon>Bradyrhizobium</taxon>
    </lineage>
</organism>
<name>A0A2M8R8F0_9BRAD</name>
<evidence type="ECO:0000256" key="1">
    <source>
        <dbReference type="SAM" id="MobiDB-lite"/>
    </source>
</evidence>
<dbReference type="AlphaFoldDB" id="A0A2M8R8F0"/>
<protein>
    <submittedName>
        <fullName evidence="2">Uncharacterized protein</fullName>
    </submittedName>
</protein>
<accession>A0A2M8R8F0</accession>
<sequence>MAKKRGSVVIEARIPDKLQRVKRCGAEPGPRATWYGTDGWAPALQRIAPDDASHRRGRCAASGARERRGARAMTECEATARPPSITVILRLVRNRALGRGIEYAAAARFNHKRLGVLDRPVKPGDDSECVAADVRIHSRG</sequence>
<evidence type="ECO:0000313" key="3">
    <source>
        <dbReference type="Proteomes" id="UP000231194"/>
    </source>
</evidence>
<proteinExistence type="predicted"/>
<evidence type="ECO:0000313" key="2">
    <source>
        <dbReference type="EMBL" id="PJG54106.1"/>
    </source>
</evidence>
<dbReference type="Proteomes" id="UP000231194">
    <property type="component" value="Unassembled WGS sequence"/>
</dbReference>
<feature type="region of interest" description="Disordered" evidence="1">
    <location>
        <begin position="47"/>
        <end position="75"/>
    </location>
</feature>
<keyword evidence="3" id="KW-1185">Reference proteome</keyword>
<dbReference type="EMBL" id="PGVG01000012">
    <property type="protein sequence ID" value="PJG54106.1"/>
    <property type="molecule type" value="Genomic_DNA"/>
</dbReference>
<gene>
    <name evidence="2" type="ORF">CVM73_16995</name>
</gene>
<reference evidence="2 3" key="1">
    <citation type="submission" date="2017-11" db="EMBL/GenBank/DDBJ databases">
        <title>Bradyrhizobium forestalis sp. nov., an efficient nitrogen-fixing bacterium isolated from nodules of forest legume species in the Amazon.</title>
        <authorList>
            <person name="Costa E.M."/>
            <person name="Guimaraes A."/>
            <person name="Carvalho T.S."/>
            <person name="Rodrigues T.L."/>
            <person name="Ribeiro P.R.A."/>
            <person name="Lebbe L."/>
            <person name="Willems A."/>
            <person name="Moreira F.M.S."/>
        </authorList>
    </citation>
    <scope>NUCLEOTIDE SEQUENCE [LARGE SCALE GENOMIC DNA]</scope>
    <source>
        <strain evidence="2 3">INPA54B</strain>
    </source>
</reference>
<comment type="caution">
    <text evidence="2">The sequence shown here is derived from an EMBL/GenBank/DDBJ whole genome shotgun (WGS) entry which is preliminary data.</text>
</comment>